<accession>A0ABQ6KX84</accession>
<keyword evidence="2" id="KW-1185">Reference proteome</keyword>
<proteinExistence type="predicted"/>
<evidence type="ECO:0000313" key="1">
    <source>
        <dbReference type="EMBL" id="GMG48333.1"/>
    </source>
</evidence>
<name>A0ABQ6KX84_ASPOZ</name>
<evidence type="ECO:0000313" key="2">
    <source>
        <dbReference type="Proteomes" id="UP001165189"/>
    </source>
</evidence>
<organism evidence="1 2">
    <name type="scientific">Aspergillus oryzae var. brunneus</name>
    <dbReference type="NCBI Taxonomy" id="332754"/>
    <lineage>
        <taxon>Eukaryota</taxon>
        <taxon>Fungi</taxon>
        <taxon>Dikarya</taxon>
        <taxon>Ascomycota</taxon>
        <taxon>Pezizomycotina</taxon>
        <taxon>Eurotiomycetes</taxon>
        <taxon>Eurotiomycetidae</taxon>
        <taxon>Eurotiales</taxon>
        <taxon>Aspergillaceae</taxon>
        <taxon>Aspergillus</taxon>
        <taxon>Aspergillus subgen. Circumdati</taxon>
    </lineage>
</organism>
<protein>
    <submittedName>
        <fullName evidence="1">Unnamed protein product</fullName>
    </submittedName>
</protein>
<dbReference type="EMBL" id="BSYB01000027">
    <property type="protein sequence ID" value="GMG48333.1"/>
    <property type="molecule type" value="Genomic_DNA"/>
</dbReference>
<comment type="caution">
    <text evidence="1">The sequence shown here is derived from an EMBL/GenBank/DDBJ whole genome shotgun (WGS) entry which is preliminary data.</text>
</comment>
<dbReference type="Gene3D" id="3.30.360.10">
    <property type="entry name" value="Dihydrodipicolinate Reductase, domain 2"/>
    <property type="match status" value="1"/>
</dbReference>
<reference evidence="1" key="1">
    <citation type="submission" date="2023-04" db="EMBL/GenBank/DDBJ databases">
        <title>Aspergillus oryzae var. brunneus NBRC 4377.</title>
        <authorList>
            <person name="Ichikawa N."/>
            <person name="Sato H."/>
            <person name="Tonouchi N."/>
        </authorList>
    </citation>
    <scope>NUCLEOTIDE SEQUENCE</scope>
    <source>
        <strain evidence="1">NBRC 4377</strain>
    </source>
</reference>
<dbReference type="Proteomes" id="UP001165189">
    <property type="component" value="Unassembled WGS sequence"/>
</dbReference>
<sequence length="299" mass="33910">MPSDAQTDRRKIQEGAVGDPTVERDLCRDIVVHAIDLTLSFLGEYTRPKTFWALGLIAHRHELKDCQDADNAVGIMGFWGRKVAYYYHLCTTAYEYDNCTEIIVAEVRNESSVEAGSVISGDGIKQGKLEAIWRSKRKEKGQKSYKDATVHDVADAIYLRRMSLAVEDLKIAIWGRKLIFQAVDLFGSLTRVWSSSRHTHLNPIDPVRCSLKRTPTPRALATAIVIFTLSVQQGIVSNIVGLHLQETDRSDPKHDHIGQAFRLSFSRNYKAKPQDVLQYSASERDRDRQIFPKRKPLTI</sequence>
<gene>
    <name evidence="1" type="ORF">Aory05_000702200</name>
</gene>